<feature type="compositionally biased region" description="Low complexity" evidence="1">
    <location>
        <begin position="99"/>
        <end position="121"/>
    </location>
</feature>
<gene>
    <name evidence="2" type="ORF">GFSPODELE1_LOCUS1827</name>
</gene>
<name>A0ABP1CUG8_9APHY</name>
<organism evidence="2 3">
    <name type="scientific">Somion occarium</name>
    <dbReference type="NCBI Taxonomy" id="3059160"/>
    <lineage>
        <taxon>Eukaryota</taxon>
        <taxon>Fungi</taxon>
        <taxon>Dikarya</taxon>
        <taxon>Basidiomycota</taxon>
        <taxon>Agaricomycotina</taxon>
        <taxon>Agaricomycetes</taxon>
        <taxon>Polyporales</taxon>
        <taxon>Cerrenaceae</taxon>
        <taxon>Somion</taxon>
    </lineage>
</organism>
<accession>A0ABP1CUG8</accession>
<keyword evidence="3" id="KW-1185">Reference proteome</keyword>
<sequence length="151" mass="15898">MTSHDEHREAHVRSLRLALGSILSPKRVSSTRSSATTSGTASPLHPSVFSTPSLSTSSEAPPTPHDRHNHRPSRAPISRAQTESNLPVLSKPQMPSPLGSGDSSPECPSSSLPVSSSIPGGEIENSSSRADFIGTLQSKKAWDALIHGSFV</sequence>
<evidence type="ECO:0000313" key="2">
    <source>
        <dbReference type="EMBL" id="CAL1697737.1"/>
    </source>
</evidence>
<evidence type="ECO:0000313" key="3">
    <source>
        <dbReference type="Proteomes" id="UP001497453"/>
    </source>
</evidence>
<feature type="region of interest" description="Disordered" evidence="1">
    <location>
        <begin position="17"/>
        <end position="126"/>
    </location>
</feature>
<dbReference type="EMBL" id="OZ037953">
    <property type="protein sequence ID" value="CAL1697737.1"/>
    <property type="molecule type" value="Genomic_DNA"/>
</dbReference>
<dbReference type="Proteomes" id="UP001497453">
    <property type="component" value="Chromosome 10"/>
</dbReference>
<feature type="compositionally biased region" description="Low complexity" evidence="1">
    <location>
        <begin position="30"/>
        <end position="60"/>
    </location>
</feature>
<proteinExistence type="predicted"/>
<protein>
    <submittedName>
        <fullName evidence="2">Uncharacterized protein</fullName>
    </submittedName>
</protein>
<evidence type="ECO:0000256" key="1">
    <source>
        <dbReference type="SAM" id="MobiDB-lite"/>
    </source>
</evidence>
<reference evidence="3" key="1">
    <citation type="submission" date="2024-04" db="EMBL/GenBank/DDBJ databases">
        <authorList>
            <person name="Shaw F."/>
            <person name="Minotto A."/>
        </authorList>
    </citation>
    <scope>NUCLEOTIDE SEQUENCE [LARGE SCALE GENOMIC DNA]</scope>
</reference>